<name>A0A4V3C432_9SPHI</name>
<feature type="region of interest" description="Disordered" evidence="1">
    <location>
        <begin position="1"/>
        <end position="83"/>
    </location>
</feature>
<dbReference type="AlphaFoldDB" id="A0A4V3C432"/>
<dbReference type="RefSeq" id="WP_133552205.1">
    <property type="nucleotide sequence ID" value="NZ_SNWM01000001.1"/>
</dbReference>
<keyword evidence="3" id="KW-1185">Reference proteome</keyword>
<feature type="compositionally biased region" description="Basic and acidic residues" evidence="1">
    <location>
        <begin position="1"/>
        <end position="14"/>
    </location>
</feature>
<sequence>MEINKDTTPKDELRNPNLPEGPRDGFDNTGTQGYDSLKDDGYTGTGNKPIAGNQDGTGSSSEDFHNVKPIDSKAEDEALDAGI</sequence>
<evidence type="ECO:0000313" key="3">
    <source>
        <dbReference type="Proteomes" id="UP000295499"/>
    </source>
</evidence>
<organism evidence="2 3">
    <name type="scientific">Pedobacter duraquae</name>
    <dbReference type="NCBI Taxonomy" id="425511"/>
    <lineage>
        <taxon>Bacteria</taxon>
        <taxon>Pseudomonadati</taxon>
        <taxon>Bacteroidota</taxon>
        <taxon>Sphingobacteriia</taxon>
        <taxon>Sphingobacteriales</taxon>
        <taxon>Sphingobacteriaceae</taxon>
        <taxon>Pedobacter</taxon>
    </lineage>
</organism>
<dbReference type="OrthoDB" id="767009at2"/>
<evidence type="ECO:0000313" key="2">
    <source>
        <dbReference type="EMBL" id="TDO24318.1"/>
    </source>
</evidence>
<protein>
    <submittedName>
        <fullName evidence="2">Uncharacterized protein</fullName>
    </submittedName>
</protein>
<accession>A0A4V3C432</accession>
<dbReference type="EMBL" id="SNWM01000001">
    <property type="protein sequence ID" value="TDO24318.1"/>
    <property type="molecule type" value="Genomic_DNA"/>
</dbReference>
<proteinExistence type="predicted"/>
<feature type="compositionally biased region" description="Basic and acidic residues" evidence="1">
    <location>
        <begin position="62"/>
        <end position="76"/>
    </location>
</feature>
<evidence type="ECO:0000256" key="1">
    <source>
        <dbReference type="SAM" id="MobiDB-lite"/>
    </source>
</evidence>
<reference evidence="2 3" key="1">
    <citation type="submission" date="2019-03" db="EMBL/GenBank/DDBJ databases">
        <title>Genomic Encyclopedia of Archaeal and Bacterial Type Strains, Phase II (KMG-II): from individual species to whole genera.</title>
        <authorList>
            <person name="Goeker M."/>
        </authorList>
    </citation>
    <scope>NUCLEOTIDE SEQUENCE [LARGE SCALE GENOMIC DNA]</scope>
    <source>
        <strain evidence="2 3">DSM 19034</strain>
    </source>
</reference>
<dbReference type="Proteomes" id="UP000295499">
    <property type="component" value="Unassembled WGS sequence"/>
</dbReference>
<gene>
    <name evidence="2" type="ORF">CLV32_0607</name>
</gene>
<comment type="caution">
    <text evidence="2">The sequence shown here is derived from an EMBL/GenBank/DDBJ whole genome shotgun (WGS) entry which is preliminary data.</text>
</comment>